<dbReference type="PANTHER" id="PTHR43540">
    <property type="entry name" value="PEROXYUREIDOACRYLATE/UREIDOACRYLATE AMIDOHYDROLASE-RELATED"/>
    <property type="match status" value="1"/>
</dbReference>
<organism evidence="3 4">
    <name type="scientific">Streptodolium elevatio</name>
    <dbReference type="NCBI Taxonomy" id="3157996"/>
    <lineage>
        <taxon>Bacteria</taxon>
        <taxon>Bacillati</taxon>
        <taxon>Actinomycetota</taxon>
        <taxon>Actinomycetes</taxon>
        <taxon>Kitasatosporales</taxon>
        <taxon>Streptomycetaceae</taxon>
        <taxon>Streptodolium</taxon>
    </lineage>
</organism>
<dbReference type="PANTHER" id="PTHR43540:SF6">
    <property type="entry name" value="ISOCHORISMATASE-LIKE DOMAIN-CONTAINING PROTEIN"/>
    <property type="match status" value="1"/>
</dbReference>
<comment type="caution">
    <text evidence="3">The sequence shown here is derived from an EMBL/GenBank/DDBJ whole genome shotgun (WGS) entry which is preliminary data.</text>
</comment>
<evidence type="ECO:0000256" key="1">
    <source>
        <dbReference type="ARBA" id="ARBA00022801"/>
    </source>
</evidence>
<dbReference type="EC" id="3.-.-.-" evidence="3"/>
<dbReference type="InterPro" id="IPR036380">
    <property type="entry name" value="Isochorismatase-like_sf"/>
</dbReference>
<keyword evidence="1 3" id="KW-0378">Hydrolase</keyword>
<evidence type="ECO:0000313" key="4">
    <source>
        <dbReference type="Proteomes" id="UP001551482"/>
    </source>
</evidence>
<dbReference type="GO" id="GO:0016787">
    <property type="term" value="F:hydrolase activity"/>
    <property type="evidence" value="ECO:0007669"/>
    <property type="project" value="UniProtKB-KW"/>
</dbReference>
<dbReference type="InterPro" id="IPR000868">
    <property type="entry name" value="Isochorismatase-like_dom"/>
</dbReference>
<protein>
    <submittedName>
        <fullName evidence="3">Isochorismatase family cysteine hydrolase</fullName>
        <ecNumber evidence="3">3.-.-.-</ecNumber>
    </submittedName>
</protein>
<dbReference type="CDD" id="cd00431">
    <property type="entry name" value="cysteine_hydrolases"/>
    <property type="match status" value="1"/>
</dbReference>
<proteinExistence type="predicted"/>
<name>A0ABV3DPX9_9ACTN</name>
<evidence type="ECO:0000259" key="2">
    <source>
        <dbReference type="Pfam" id="PF00857"/>
    </source>
</evidence>
<dbReference type="InterPro" id="IPR050272">
    <property type="entry name" value="Isochorismatase-like_hydrls"/>
</dbReference>
<dbReference type="Pfam" id="PF00857">
    <property type="entry name" value="Isochorismatase"/>
    <property type="match status" value="1"/>
</dbReference>
<feature type="domain" description="Isochorismatase-like" evidence="2">
    <location>
        <begin position="43"/>
        <end position="220"/>
    </location>
</feature>
<reference evidence="3 4" key="1">
    <citation type="submission" date="2024-06" db="EMBL/GenBank/DDBJ databases">
        <title>The Natural Products Discovery Center: Release of the First 8490 Sequenced Strains for Exploring Actinobacteria Biosynthetic Diversity.</title>
        <authorList>
            <person name="Kalkreuter E."/>
            <person name="Kautsar S.A."/>
            <person name="Yang D."/>
            <person name="Bader C.D."/>
            <person name="Teijaro C.N."/>
            <person name="Fluegel L."/>
            <person name="Davis C.M."/>
            <person name="Simpson J.R."/>
            <person name="Lauterbach L."/>
            <person name="Steele A.D."/>
            <person name="Gui C."/>
            <person name="Meng S."/>
            <person name="Li G."/>
            <person name="Viehrig K."/>
            <person name="Ye F."/>
            <person name="Su P."/>
            <person name="Kiefer A.F."/>
            <person name="Nichols A."/>
            <person name="Cepeda A.J."/>
            <person name="Yan W."/>
            <person name="Fan B."/>
            <person name="Jiang Y."/>
            <person name="Adhikari A."/>
            <person name="Zheng C.-J."/>
            <person name="Schuster L."/>
            <person name="Cowan T.M."/>
            <person name="Smanski M.J."/>
            <person name="Chevrette M.G."/>
            <person name="De Carvalho L.P.S."/>
            <person name="Shen B."/>
        </authorList>
    </citation>
    <scope>NUCLEOTIDE SEQUENCE [LARGE SCALE GENOMIC DNA]</scope>
    <source>
        <strain evidence="3 4">NPDC048946</strain>
    </source>
</reference>
<dbReference type="SUPFAM" id="SSF52499">
    <property type="entry name" value="Isochorismatase-like hydrolases"/>
    <property type="match status" value="1"/>
</dbReference>
<dbReference type="RefSeq" id="WP_358360285.1">
    <property type="nucleotide sequence ID" value="NZ_JBEZFP010000101.1"/>
</dbReference>
<sequence>MQSTSATGRELVHDWRVPDREYQRHQARRGRRWAYPDLDPYRTALVVVDMVPFHTDANPYARGIVPHIQYLATCVRSAGGTVAWVLPAPGPNRSAADEFYGTEVAARYAASGGSGPLEQRLSRGLTMMPGDLLTEKTAHSAFFPGRCPLPDLLGERGVTTVVITGTATDVCCESSARDAFTLGYRVIVAADATATGDDHAHNASLRTVYHSFGDVRATADLAMMLAIPGCPAGDG</sequence>
<gene>
    <name evidence="3" type="ORF">AB0C36_30455</name>
</gene>
<evidence type="ECO:0000313" key="3">
    <source>
        <dbReference type="EMBL" id="MEU8137820.1"/>
    </source>
</evidence>
<keyword evidence="4" id="KW-1185">Reference proteome</keyword>
<dbReference type="Gene3D" id="3.40.50.850">
    <property type="entry name" value="Isochorismatase-like"/>
    <property type="match status" value="1"/>
</dbReference>
<accession>A0ABV3DPX9</accession>
<dbReference type="EMBL" id="JBEZFP010000101">
    <property type="protein sequence ID" value="MEU8137820.1"/>
    <property type="molecule type" value="Genomic_DNA"/>
</dbReference>
<dbReference type="Proteomes" id="UP001551482">
    <property type="component" value="Unassembled WGS sequence"/>
</dbReference>